<dbReference type="PRINTS" id="PR00413">
    <property type="entry name" value="HADHALOGNASE"/>
</dbReference>
<evidence type="ECO:0000256" key="2">
    <source>
        <dbReference type="ARBA" id="ARBA00022723"/>
    </source>
</evidence>
<organism evidence="5 6">
    <name type="scientific">Paenibacillus amylolyticus</name>
    <dbReference type="NCBI Taxonomy" id="1451"/>
    <lineage>
        <taxon>Bacteria</taxon>
        <taxon>Bacillati</taxon>
        <taxon>Bacillota</taxon>
        <taxon>Bacilli</taxon>
        <taxon>Bacillales</taxon>
        <taxon>Paenibacillaceae</taxon>
        <taxon>Paenibacillus</taxon>
    </lineage>
</organism>
<dbReference type="GO" id="GO:0016791">
    <property type="term" value="F:phosphatase activity"/>
    <property type="evidence" value="ECO:0007669"/>
    <property type="project" value="TreeGrafter"/>
</dbReference>
<dbReference type="Proteomes" id="UP001254832">
    <property type="component" value="Unassembled WGS sequence"/>
</dbReference>
<evidence type="ECO:0000313" key="5">
    <source>
        <dbReference type="EMBL" id="MDR6723620.1"/>
    </source>
</evidence>
<dbReference type="GO" id="GO:0046872">
    <property type="term" value="F:metal ion binding"/>
    <property type="evidence" value="ECO:0007669"/>
    <property type="project" value="UniProtKB-KW"/>
</dbReference>
<evidence type="ECO:0000256" key="3">
    <source>
        <dbReference type="ARBA" id="ARBA00022801"/>
    </source>
</evidence>
<evidence type="ECO:0000256" key="4">
    <source>
        <dbReference type="ARBA" id="ARBA00022842"/>
    </source>
</evidence>
<dbReference type="InterPro" id="IPR036412">
    <property type="entry name" value="HAD-like_sf"/>
</dbReference>
<dbReference type="RefSeq" id="WP_145048187.1">
    <property type="nucleotide sequence ID" value="NZ_JAVDTR010000005.1"/>
</dbReference>
<dbReference type="Gene3D" id="1.10.150.520">
    <property type="match status" value="1"/>
</dbReference>
<protein>
    <submittedName>
        <fullName evidence="5">Hydrolase of the HAD superfamily</fullName>
    </submittedName>
</protein>
<dbReference type="GO" id="GO:0044281">
    <property type="term" value="P:small molecule metabolic process"/>
    <property type="evidence" value="ECO:0007669"/>
    <property type="project" value="UniProtKB-ARBA"/>
</dbReference>
<dbReference type="EMBL" id="JAVDTR010000005">
    <property type="protein sequence ID" value="MDR6723620.1"/>
    <property type="molecule type" value="Genomic_DNA"/>
</dbReference>
<comment type="caution">
    <text evidence="5">The sequence shown here is derived from an EMBL/GenBank/DDBJ whole genome shotgun (WGS) entry which is preliminary data.</text>
</comment>
<keyword evidence="4" id="KW-0460">Magnesium</keyword>
<dbReference type="InterPro" id="IPR023214">
    <property type="entry name" value="HAD_sf"/>
</dbReference>
<dbReference type="PANTHER" id="PTHR46470:SF2">
    <property type="entry name" value="GLYCERALDEHYDE 3-PHOSPHATE PHOSPHATASE"/>
    <property type="match status" value="1"/>
</dbReference>
<dbReference type="SFLD" id="SFLDG01129">
    <property type="entry name" value="C1.5:_HAD__Beta-PGM__Phosphata"/>
    <property type="match status" value="1"/>
</dbReference>
<dbReference type="PANTHER" id="PTHR46470">
    <property type="entry name" value="N-ACYLNEURAMINATE-9-PHOSPHATASE"/>
    <property type="match status" value="1"/>
</dbReference>
<keyword evidence="3 5" id="KW-0378">Hydrolase</keyword>
<dbReference type="SUPFAM" id="SSF56784">
    <property type="entry name" value="HAD-like"/>
    <property type="match status" value="1"/>
</dbReference>
<evidence type="ECO:0000256" key="1">
    <source>
        <dbReference type="ARBA" id="ARBA00001946"/>
    </source>
</evidence>
<comment type="cofactor">
    <cofactor evidence="1">
        <name>Mg(2+)</name>
        <dbReference type="ChEBI" id="CHEBI:18420"/>
    </cofactor>
</comment>
<name>A0AAP5LNG4_PAEAM</name>
<evidence type="ECO:0000313" key="6">
    <source>
        <dbReference type="Proteomes" id="UP001254832"/>
    </source>
</evidence>
<proteinExistence type="predicted"/>
<dbReference type="NCBIfam" id="TIGR01549">
    <property type="entry name" value="HAD-SF-IA-v1"/>
    <property type="match status" value="1"/>
</dbReference>
<dbReference type="InterPro" id="IPR006439">
    <property type="entry name" value="HAD-SF_hydro_IA"/>
</dbReference>
<reference evidence="5" key="1">
    <citation type="submission" date="2023-07" db="EMBL/GenBank/DDBJ databases">
        <title>Sorghum-associated microbial communities from plants grown in Nebraska, USA.</title>
        <authorList>
            <person name="Schachtman D."/>
        </authorList>
    </citation>
    <scope>NUCLEOTIDE SEQUENCE</scope>
    <source>
        <strain evidence="5">BE80</strain>
    </source>
</reference>
<keyword evidence="2" id="KW-0479">Metal-binding</keyword>
<gene>
    <name evidence="5" type="ORF">J2W91_002082</name>
</gene>
<dbReference type="Gene3D" id="3.40.50.1000">
    <property type="entry name" value="HAD superfamily/HAD-like"/>
    <property type="match status" value="1"/>
</dbReference>
<dbReference type="InterPro" id="IPR041492">
    <property type="entry name" value="HAD_2"/>
</dbReference>
<dbReference type="SFLD" id="SFLDS00003">
    <property type="entry name" value="Haloacid_Dehalogenase"/>
    <property type="match status" value="1"/>
</dbReference>
<dbReference type="Pfam" id="PF13419">
    <property type="entry name" value="HAD_2"/>
    <property type="match status" value="1"/>
</dbReference>
<dbReference type="NCBIfam" id="TIGR01509">
    <property type="entry name" value="HAD-SF-IA-v3"/>
    <property type="match status" value="1"/>
</dbReference>
<dbReference type="AlphaFoldDB" id="A0AAP5LNG4"/>
<sequence>MIKGILFDLDGTLLDREQSLIAFVRNQYYRFQAFQNVEEQIFVQRFIELDQKGYVWKDKVYQTLINEFNLDLNWDELLEDYIQSFQYHCIGFPGLIEVLDYLKGKQMKLGIITNGFGRFQMNNIKGLDIDHYFDGIFISEIEGLRKPDIKIFNRALDRLGLEPQESIFIGDHPVNDVDASIHAGMRGIWKEDDYFGKPSTDYMSIKDLVEIKSIIERISK</sequence>
<dbReference type="InterPro" id="IPR051400">
    <property type="entry name" value="HAD-like_hydrolase"/>
</dbReference>
<accession>A0AAP5LNG4</accession>